<feature type="region of interest" description="Disordered" evidence="1">
    <location>
        <begin position="471"/>
        <end position="492"/>
    </location>
</feature>
<comment type="caution">
    <text evidence="2">The sequence shown here is derived from an EMBL/GenBank/DDBJ whole genome shotgun (WGS) entry which is preliminary data.</text>
</comment>
<dbReference type="AlphaFoldDB" id="A0A2R5G9I8"/>
<organism evidence="2 3">
    <name type="scientific">Hondaea fermentalgiana</name>
    <dbReference type="NCBI Taxonomy" id="2315210"/>
    <lineage>
        <taxon>Eukaryota</taxon>
        <taxon>Sar</taxon>
        <taxon>Stramenopiles</taxon>
        <taxon>Bigyra</taxon>
        <taxon>Labyrinthulomycetes</taxon>
        <taxon>Thraustochytrida</taxon>
        <taxon>Thraustochytriidae</taxon>
        <taxon>Hondaea</taxon>
    </lineage>
</organism>
<sequence length="630" mass="67509">MAKKKAEPAAPAEPEIDEAELIAQVEAETLQLHASELVDKALRAADEELYEEYLDSKEVPFTVEAALRELAGVLEVAFRRPDAGEGDLDRGTWYLGAEAPPRPAQIDTWARGAIPKKRRDRATRSRDSAGASQYAGSVAPSETARSRSRSIASKARRQRESLSSEGKSRKKRGELPEYLVRLDADDSGSTGSNDREARRQSHRRRSSLASATTESAIVQEMEAKKAAAEADRKRRQEEEQAENERAAQLAKDLRDKQFVLDNDGKIIVVNQVAGDKLPRTNYTMSHSVSSDQLEELQKQAVVEDLRRETAHTEALTKAAAKAAAADAEASKSSANGKFYRSSASFQQCILKNPALRVKAGVTIREDGSGVSGPAWEGSDNQMSRSAFLQHQSMLESQVGTGVDGDISFAAPPLPASSSAKSLLNLGQQDAVPERPETNAAAALTGKDVTKAGNGAGSSAEATNAALAGASHGAQAGVSKNRGAAAGQKDEEEMDSLLEDPNLELTNQPTWGQNRNPKDFVPAALPNVSRIDTRGGGAAHQPVLMNSPTRKPRDRVAAETNSIQTSKLPPPFNGSPRSVSKDVQAAASVSASASEYVRDFENVTDRGAIRVENDRAFRLLGLAQPSMATLK</sequence>
<dbReference type="Proteomes" id="UP000241890">
    <property type="component" value="Unassembled WGS sequence"/>
</dbReference>
<dbReference type="PANTHER" id="PTHR34438">
    <property type="entry name" value="SI:DKEY-97L20.6"/>
    <property type="match status" value="1"/>
</dbReference>
<dbReference type="OrthoDB" id="193650at2759"/>
<evidence type="ECO:0000256" key="1">
    <source>
        <dbReference type="SAM" id="MobiDB-lite"/>
    </source>
</evidence>
<accession>A0A2R5G9I8</accession>
<feature type="region of interest" description="Disordered" evidence="1">
    <location>
        <begin position="531"/>
        <end position="578"/>
    </location>
</feature>
<feature type="compositionally biased region" description="Low complexity" evidence="1">
    <location>
        <begin position="207"/>
        <end position="220"/>
    </location>
</feature>
<dbReference type="EMBL" id="BEYU01000005">
    <property type="protein sequence ID" value="GBG24344.1"/>
    <property type="molecule type" value="Genomic_DNA"/>
</dbReference>
<feature type="compositionally biased region" description="Basic and acidic residues" evidence="1">
    <location>
        <begin position="81"/>
        <end position="90"/>
    </location>
</feature>
<dbReference type="InParanoid" id="A0A2R5G9I8"/>
<feature type="region of interest" description="Disordered" evidence="1">
    <location>
        <begin position="81"/>
        <end position="248"/>
    </location>
</feature>
<evidence type="ECO:0000313" key="3">
    <source>
        <dbReference type="Proteomes" id="UP000241890"/>
    </source>
</evidence>
<feature type="compositionally biased region" description="Basic and acidic residues" evidence="1">
    <location>
        <begin position="221"/>
        <end position="248"/>
    </location>
</feature>
<name>A0A2R5G9I8_9STRA</name>
<proteinExistence type="predicted"/>
<dbReference type="InterPro" id="IPR028042">
    <property type="entry name" value="DUF4639"/>
</dbReference>
<gene>
    <name evidence="2" type="ORF">FCC1311_005622</name>
</gene>
<dbReference type="PANTHER" id="PTHR34438:SF1">
    <property type="entry name" value="CHROMOSOME 2 OPEN READING FRAME 81"/>
    <property type="match status" value="1"/>
</dbReference>
<evidence type="ECO:0000313" key="2">
    <source>
        <dbReference type="EMBL" id="GBG24344.1"/>
    </source>
</evidence>
<keyword evidence="3" id="KW-1185">Reference proteome</keyword>
<protein>
    <submittedName>
        <fullName evidence="2">Uncharacterized protein</fullName>
    </submittedName>
</protein>
<reference evidence="2 3" key="1">
    <citation type="submission" date="2017-12" db="EMBL/GenBank/DDBJ databases">
        <title>Sequencing, de novo assembly and annotation of complete genome of a new Thraustochytrid species, strain FCC1311.</title>
        <authorList>
            <person name="Sedici K."/>
            <person name="Godart F."/>
            <person name="Aiese Cigliano R."/>
            <person name="Sanseverino W."/>
            <person name="Barakat M."/>
            <person name="Ortet P."/>
            <person name="Marechal E."/>
            <person name="Cagnac O."/>
            <person name="Amato A."/>
        </authorList>
    </citation>
    <scope>NUCLEOTIDE SEQUENCE [LARGE SCALE GENOMIC DNA]</scope>
</reference>